<evidence type="ECO:0000259" key="10">
    <source>
        <dbReference type="PROSITE" id="PS51194"/>
    </source>
</evidence>
<dbReference type="PROSITE" id="PS51194">
    <property type="entry name" value="HELICASE_CTER"/>
    <property type="match status" value="1"/>
</dbReference>
<keyword evidence="4" id="KW-0479">Metal-binding</keyword>
<reference evidence="12 13" key="1">
    <citation type="submission" date="2009-06" db="EMBL/GenBank/DDBJ databases">
        <title>Complete sequence of Thermotogales bacterium TBF 19.5.1.</title>
        <authorList>
            <consortium name="US DOE Joint Genome Institute"/>
            <person name="Lucas S."/>
            <person name="Copeland A."/>
            <person name="Lapidus A."/>
            <person name="Glavina del Rio T."/>
            <person name="Tice H."/>
            <person name="Bruce D."/>
            <person name="Goodwin L."/>
            <person name="Pitluck S."/>
            <person name="Chertkov O."/>
            <person name="Brettin T."/>
            <person name="Detter J.C."/>
            <person name="Han C."/>
            <person name="Schmutz J."/>
            <person name="Larimer F."/>
            <person name="Land M."/>
            <person name="Hauser L."/>
            <person name="Kyrpides N."/>
            <person name="Ovchinnikova G."/>
            <person name="Noll K."/>
        </authorList>
    </citation>
    <scope>NUCLEOTIDE SEQUENCE [LARGE SCALE GENOMIC DNA]</scope>
    <source>
        <strain evidence="13">ATCC BAA-1733 / DSM 21960 / TBF 19.5.1</strain>
    </source>
</reference>
<dbReference type="AlphaFoldDB" id="C5CFB0"/>
<dbReference type="Pfam" id="PF00270">
    <property type="entry name" value="DEAD"/>
    <property type="match status" value="1"/>
</dbReference>
<dbReference type="EMBL" id="CP001634">
    <property type="protein sequence ID" value="ACR79387.1"/>
    <property type="molecule type" value="Genomic_DNA"/>
</dbReference>
<dbReference type="SMART" id="SM00487">
    <property type="entry name" value="DEXDc"/>
    <property type="match status" value="1"/>
</dbReference>
<dbReference type="SMART" id="SM00490">
    <property type="entry name" value="HELICc"/>
    <property type="match status" value="1"/>
</dbReference>
<keyword evidence="13" id="KW-1185">Reference proteome</keyword>
<keyword evidence="3" id="KW-0540">Nuclease</keyword>
<evidence type="ECO:0000256" key="7">
    <source>
        <dbReference type="ARBA" id="ARBA00022806"/>
    </source>
</evidence>
<dbReference type="HOGENOM" id="CLU_010123_1_1_0"/>
<dbReference type="GO" id="GO:0004386">
    <property type="term" value="F:helicase activity"/>
    <property type="evidence" value="ECO:0007669"/>
    <property type="project" value="UniProtKB-KW"/>
</dbReference>
<gene>
    <name evidence="12" type="ordered locus">Kole_0671</name>
</gene>
<dbReference type="InterPro" id="IPR038257">
    <property type="entry name" value="CRISPR-assoc_Cas3_HD_sf"/>
</dbReference>
<comment type="similarity">
    <text evidence="1">In the N-terminal section; belongs to the CRISPR-associated nuclease Cas3-HD family.</text>
</comment>
<evidence type="ECO:0000256" key="6">
    <source>
        <dbReference type="ARBA" id="ARBA00022801"/>
    </source>
</evidence>
<dbReference type="NCBIfam" id="TIGR01596">
    <property type="entry name" value="cas3_HD"/>
    <property type="match status" value="1"/>
</dbReference>
<evidence type="ECO:0000313" key="13">
    <source>
        <dbReference type="Proteomes" id="UP000002382"/>
    </source>
</evidence>
<evidence type="ECO:0000256" key="8">
    <source>
        <dbReference type="ARBA" id="ARBA00022840"/>
    </source>
</evidence>
<dbReference type="SUPFAM" id="SSF109604">
    <property type="entry name" value="HD-domain/PDEase-like"/>
    <property type="match status" value="1"/>
</dbReference>
<proteinExistence type="inferred from homology"/>
<dbReference type="Gene3D" id="3.40.50.300">
    <property type="entry name" value="P-loop containing nucleotide triphosphate hydrolases"/>
    <property type="match status" value="2"/>
</dbReference>
<keyword evidence="5" id="KW-0547">Nucleotide-binding</keyword>
<evidence type="ECO:0000256" key="1">
    <source>
        <dbReference type="ARBA" id="ARBA00006847"/>
    </source>
</evidence>
<sequence length="776" mass="90157">MSEVYSHPPMGNEPGRLLIDHLKGVYYLMMSEIETAKKYMDFERFLGVEYSTLKLLVEAIAYLHDLGKATPEFQKKIRKLKYDKEKSLHAVLGAFAVGKYLKANLPEEKHYLIPLIVTLVRRHHGKAEYPEFGCDLNDEVDLLEWQVANLDSKFLNELAYKIQIPKLDPLELEDNVDEWQDEFQDHFYEVNDIQSFILYMYLSSLLDWADKTDAAFRDRPLPKRDPIPKDLVEEYRKVLGFDNPGRDPMNQLRNKFYHEATNDTDFSIGILKGRTGIGKTLTLFSLGLKLREKLTNSDYVPRIIYCLPFLSIIDQTYEVAVELFEKTGRSFPTENQVLQQHHLSDIEYSTKEGEGYEKYLADLLINSWNSEIIITTFVSFFHSIFTNKRNMKFFRIPGSIVLLDEIQAIPPKYWELTGKILKLLADYGGTKFVFSTATMPKCFGISGKHLYTGEIPLDRFDLHYIGEVTFEKFKEIFLREVVEKARDESKGLMVVLNTIGCAKAVLEEISEFVDKKYLYYLSSEVPPIVRKNRIEKLKNLKGFRVLVTTQLVEAGVDLDFDYCIRDIGPLDSVVQVAGRVNRSNRKKKGQVILVDIKEFMGKRDPSKIYDSVLLFASRKVLSNNDNYSESMLYNLVEIYLAEIETKGFEEESRMILKNIYKLEFSKINEFKLIEERPTNPVFIELDENAKNAWKNYQEILSKDISTQDKFELLAEKKDAIRKLAPYIVNYRLKWNESENALPPVVNGFHYVSNDERELQRYYDSVTGFHSAGSDIY</sequence>
<dbReference type="RefSeq" id="WP_015868053.1">
    <property type="nucleotide sequence ID" value="NC_012785.1"/>
</dbReference>
<evidence type="ECO:0000256" key="9">
    <source>
        <dbReference type="ARBA" id="ARBA00023118"/>
    </source>
</evidence>
<dbReference type="InterPro" id="IPR054712">
    <property type="entry name" value="Cas3-like_dom"/>
</dbReference>
<dbReference type="Gene3D" id="1.10.3210.30">
    <property type="match status" value="1"/>
</dbReference>
<comment type="similarity">
    <text evidence="2">In the central section; belongs to the CRISPR-associated helicase Cas3 family.</text>
</comment>
<dbReference type="GO" id="GO:0004518">
    <property type="term" value="F:nuclease activity"/>
    <property type="evidence" value="ECO:0007669"/>
    <property type="project" value="UniProtKB-KW"/>
</dbReference>
<feature type="domain" description="Helicase C-terminal" evidence="10">
    <location>
        <begin position="477"/>
        <end position="627"/>
    </location>
</feature>
<dbReference type="InterPro" id="IPR027417">
    <property type="entry name" value="P-loop_NTPase"/>
</dbReference>
<dbReference type="InterPro" id="IPR014001">
    <property type="entry name" value="Helicase_ATP-bd"/>
</dbReference>
<evidence type="ECO:0000256" key="5">
    <source>
        <dbReference type="ARBA" id="ARBA00022741"/>
    </source>
</evidence>
<organism evidence="12 13">
    <name type="scientific">Kosmotoga olearia (strain ATCC BAA-1733 / DSM 21960 / TBF 19.5.1)</name>
    <dbReference type="NCBI Taxonomy" id="521045"/>
    <lineage>
        <taxon>Bacteria</taxon>
        <taxon>Thermotogati</taxon>
        <taxon>Thermotogota</taxon>
        <taxon>Thermotogae</taxon>
        <taxon>Kosmotogales</taxon>
        <taxon>Kosmotogaceae</taxon>
        <taxon>Kosmotoga</taxon>
    </lineage>
</organism>
<dbReference type="OrthoDB" id="9810236at2"/>
<dbReference type="InterPro" id="IPR006474">
    <property type="entry name" value="Helicase_Cas3_CRISPR-ass_core"/>
</dbReference>
<dbReference type="GO" id="GO:0003676">
    <property type="term" value="F:nucleic acid binding"/>
    <property type="evidence" value="ECO:0007669"/>
    <property type="project" value="InterPro"/>
</dbReference>
<keyword evidence="6" id="KW-0378">Hydrolase</keyword>
<dbReference type="NCBIfam" id="TIGR01587">
    <property type="entry name" value="cas3_core"/>
    <property type="match status" value="1"/>
</dbReference>
<dbReference type="KEGG" id="kol:Kole_0671"/>
<protein>
    <submittedName>
        <fullName evidence="12">CRISPR-associated helicase Cas3</fullName>
    </submittedName>
</protein>
<dbReference type="GO" id="GO:0005524">
    <property type="term" value="F:ATP binding"/>
    <property type="evidence" value="ECO:0007669"/>
    <property type="project" value="UniProtKB-KW"/>
</dbReference>
<dbReference type="PROSITE" id="PS51643">
    <property type="entry name" value="HD_CAS3"/>
    <property type="match status" value="1"/>
</dbReference>
<accession>C5CFB0</accession>
<feature type="domain" description="HD Cas3-type" evidence="11">
    <location>
        <begin position="11"/>
        <end position="212"/>
    </location>
</feature>
<dbReference type="CDD" id="cd17930">
    <property type="entry name" value="DEXHc_cas3"/>
    <property type="match status" value="1"/>
</dbReference>
<evidence type="ECO:0000313" key="12">
    <source>
        <dbReference type="EMBL" id="ACR79387.1"/>
    </source>
</evidence>
<dbReference type="GO" id="GO:0051607">
    <property type="term" value="P:defense response to virus"/>
    <property type="evidence" value="ECO:0007669"/>
    <property type="project" value="UniProtKB-KW"/>
</dbReference>
<dbReference type="STRING" id="521045.Kole_0671"/>
<dbReference type="eggNOG" id="COG1203">
    <property type="taxonomic scope" value="Bacteria"/>
</dbReference>
<evidence type="ECO:0000256" key="3">
    <source>
        <dbReference type="ARBA" id="ARBA00022722"/>
    </source>
</evidence>
<dbReference type="InterPro" id="IPR001650">
    <property type="entry name" value="Helicase_C-like"/>
</dbReference>
<dbReference type="InterPro" id="IPR006483">
    <property type="entry name" value="CRISPR-assoc_Cas3_HD"/>
</dbReference>
<keyword evidence="8" id="KW-0067">ATP-binding</keyword>
<dbReference type="GO" id="GO:0046872">
    <property type="term" value="F:metal ion binding"/>
    <property type="evidence" value="ECO:0007669"/>
    <property type="project" value="UniProtKB-KW"/>
</dbReference>
<dbReference type="InterPro" id="IPR011545">
    <property type="entry name" value="DEAD/DEAH_box_helicase_dom"/>
</dbReference>
<evidence type="ECO:0000256" key="2">
    <source>
        <dbReference type="ARBA" id="ARBA00009046"/>
    </source>
</evidence>
<dbReference type="SUPFAM" id="SSF52540">
    <property type="entry name" value="P-loop containing nucleoside triphosphate hydrolases"/>
    <property type="match status" value="1"/>
</dbReference>
<reference evidence="12 13" key="2">
    <citation type="journal article" date="2011" name="J. Bacteriol.">
        <title>Genome Sequence of Kosmotoga olearia Strain TBF 19.5.1, a Thermophilic Bacterium with a Wide Growth Temperature Range, Isolated from the Troll B Oil Platform in the North Sea.</title>
        <authorList>
            <person name="Swithers K.S."/>
            <person name="Dipippo J.L."/>
            <person name="Bruce D.C."/>
            <person name="Detter C."/>
            <person name="Tapia R."/>
            <person name="Han S."/>
            <person name="Goodwin L.A."/>
            <person name="Han J."/>
            <person name="Woyke T."/>
            <person name="Pitluck S."/>
            <person name="Pennacchio L."/>
            <person name="Nolan M."/>
            <person name="Mikhailova N."/>
            <person name="Land M.L."/>
            <person name="Nesbo C.L."/>
            <person name="Gogarten J.P."/>
            <person name="Noll K.M."/>
        </authorList>
    </citation>
    <scope>NUCLEOTIDE SEQUENCE [LARGE SCALE GENOMIC DNA]</scope>
    <source>
        <strain evidence="13">ATCC BAA-1733 / DSM 21960 / TBF 19.5.1</strain>
    </source>
</reference>
<keyword evidence="7" id="KW-0347">Helicase</keyword>
<dbReference type="GO" id="GO:0016787">
    <property type="term" value="F:hydrolase activity"/>
    <property type="evidence" value="ECO:0007669"/>
    <property type="project" value="UniProtKB-KW"/>
</dbReference>
<dbReference type="Pfam" id="PF18019">
    <property type="entry name" value="Cas3_HD"/>
    <property type="match status" value="1"/>
</dbReference>
<name>C5CFB0_KOSOT</name>
<dbReference type="CDD" id="cd09641">
    <property type="entry name" value="Cas3''_I"/>
    <property type="match status" value="1"/>
</dbReference>
<evidence type="ECO:0000259" key="11">
    <source>
        <dbReference type="PROSITE" id="PS51643"/>
    </source>
</evidence>
<dbReference type="Proteomes" id="UP000002382">
    <property type="component" value="Chromosome"/>
</dbReference>
<dbReference type="Pfam" id="PF22590">
    <property type="entry name" value="Cas3-like_C_2"/>
    <property type="match status" value="1"/>
</dbReference>
<evidence type="ECO:0000256" key="4">
    <source>
        <dbReference type="ARBA" id="ARBA00022723"/>
    </source>
</evidence>
<keyword evidence="9" id="KW-0051">Antiviral defense</keyword>